<dbReference type="EMBL" id="JAACNO010002467">
    <property type="protein sequence ID" value="KAF4133041.1"/>
    <property type="molecule type" value="Genomic_DNA"/>
</dbReference>
<comment type="caution">
    <text evidence="1">The sequence shown here is derived from an EMBL/GenBank/DDBJ whole genome shotgun (WGS) entry which is preliminary data.</text>
</comment>
<dbReference type="Proteomes" id="UP000704712">
    <property type="component" value="Unassembled WGS sequence"/>
</dbReference>
<accession>A0A8S9TWD3</accession>
<organism evidence="1 2">
    <name type="scientific">Phytophthora infestans</name>
    <name type="common">Potato late blight agent</name>
    <name type="synonym">Botrytis infestans</name>
    <dbReference type="NCBI Taxonomy" id="4787"/>
    <lineage>
        <taxon>Eukaryota</taxon>
        <taxon>Sar</taxon>
        <taxon>Stramenopiles</taxon>
        <taxon>Oomycota</taxon>
        <taxon>Peronosporomycetes</taxon>
        <taxon>Peronosporales</taxon>
        <taxon>Peronosporaceae</taxon>
        <taxon>Phytophthora</taxon>
    </lineage>
</organism>
<evidence type="ECO:0000313" key="1">
    <source>
        <dbReference type="EMBL" id="KAF4133041.1"/>
    </source>
</evidence>
<protein>
    <submittedName>
        <fullName evidence="1">Uncharacterized protein</fullName>
    </submittedName>
</protein>
<dbReference type="AlphaFoldDB" id="A0A8S9TWD3"/>
<evidence type="ECO:0000313" key="2">
    <source>
        <dbReference type="Proteomes" id="UP000704712"/>
    </source>
</evidence>
<sequence length="102" mass="10974">MNADSAPPHSVQHPCLRRSVRHLSCNPLVLQLLVYSVASPSHGGVAIQRRPDATLGFDAVLRAVHPLSRSLPDLPRRMGVIIAKRSSAEVELAAAKLANVLK</sequence>
<name>A0A8S9TWD3_PHYIN</name>
<proteinExistence type="predicted"/>
<gene>
    <name evidence="1" type="ORF">GN958_ATG17797</name>
</gene>
<reference evidence="1" key="1">
    <citation type="submission" date="2020-03" db="EMBL/GenBank/DDBJ databases">
        <title>Hybrid Assembly of Korean Phytophthora infestans isolates.</title>
        <authorList>
            <person name="Prokchorchik M."/>
            <person name="Lee Y."/>
            <person name="Seo J."/>
            <person name="Cho J.-H."/>
            <person name="Park Y.-E."/>
            <person name="Jang D.-C."/>
            <person name="Im J.-S."/>
            <person name="Choi J.-G."/>
            <person name="Park H.-J."/>
            <person name="Lee G.-B."/>
            <person name="Lee Y.-G."/>
            <person name="Hong S.-Y."/>
            <person name="Cho K."/>
            <person name="Sohn K.H."/>
        </authorList>
    </citation>
    <scope>NUCLEOTIDE SEQUENCE</scope>
    <source>
        <strain evidence="1">KR_2_A2</strain>
    </source>
</reference>